<evidence type="ECO:0000256" key="15">
    <source>
        <dbReference type="ARBA" id="ARBA00023033"/>
    </source>
</evidence>
<dbReference type="InterPro" id="IPR022735">
    <property type="entry name" value="bMERB_dom"/>
</dbReference>
<evidence type="ECO:0000256" key="6">
    <source>
        <dbReference type="ARBA" id="ARBA00012698"/>
    </source>
</evidence>
<dbReference type="GO" id="GO:0003779">
    <property type="term" value="F:actin binding"/>
    <property type="evidence" value="ECO:0007669"/>
    <property type="project" value="UniProtKB-KW"/>
</dbReference>
<dbReference type="GO" id="GO:0046872">
    <property type="term" value="F:metal ion binding"/>
    <property type="evidence" value="ECO:0007669"/>
    <property type="project" value="UniProtKB-KW"/>
</dbReference>
<evidence type="ECO:0000259" key="27">
    <source>
        <dbReference type="PROSITE" id="PS51848"/>
    </source>
</evidence>
<evidence type="ECO:0000256" key="16">
    <source>
        <dbReference type="ARBA" id="ARBA00023038"/>
    </source>
</evidence>
<evidence type="ECO:0000256" key="2">
    <source>
        <dbReference type="ARBA" id="ARBA00004214"/>
    </source>
</evidence>
<name>A0A8C7JDZ3_ONCKI</name>
<evidence type="ECO:0000256" key="10">
    <source>
        <dbReference type="ARBA" id="ARBA00022723"/>
    </source>
</evidence>
<dbReference type="PROSITE" id="PS00478">
    <property type="entry name" value="LIM_DOMAIN_1"/>
    <property type="match status" value="1"/>
</dbReference>
<feature type="region of interest" description="Disordered" evidence="24">
    <location>
        <begin position="30"/>
        <end position="70"/>
    </location>
</feature>
<dbReference type="PROSITE" id="PS50023">
    <property type="entry name" value="LIM_DOMAIN_2"/>
    <property type="match status" value="1"/>
</dbReference>
<dbReference type="GO" id="GO:0016020">
    <property type="term" value="C:membrane"/>
    <property type="evidence" value="ECO:0007669"/>
    <property type="project" value="UniProtKB-SubCell"/>
</dbReference>
<feature type="compositionally biased region" description="Basic and acidic residues" evidence="24">
    <location>
        <begin position="738"/>
        <end position="755"/>
    </location>
</feature>
<evidence type="ECO:0000256" key="5">
    <source>
        <dbReference type="ARBA" id="ARBA00008223"/>
    </source>
</evidence>
<dbReference type="FunFam" id="3.50.50.60:FF:000004">
    <property type="entry name" value="protein-methionine sulfoxide oxidase MICAL2 isoform X1"/>
    <property type="match status" value="1"/>
</dbReference>
<evidence type="ECO:0000256" key="3">
    <source>
        <dbReference type="ARBA" id="ARBA00004370"/>
    </source>
</evidence>
<dbReference type="GO" id="GO:0120501">
    <property type="term" value="F:F-actin monooxygenase activity"/>
    <property type="evidence" value="ECO:0007669"/>
    <property type="project" value="UniProtKB-EC"/>
</dbReference>
<dbReference type="InterPro" id="IPR036872">
    <property type="entry name" value="CH_dom_sf"/>
</dbReference>
<keyword evidence="13" id="KW-0521">NADP</keyword>
<evidence type="ECO:0000259" key="26">
    <source>
        <dbReference type="PROSITE" id="PS50023"/>
    </source>
</evidence>
<keyword evidence="15" id="KW-0503">Monooxygenase</keyword>
<evidence type="ECO:0000256" key="19">
    <source>
        <dbReference type="ARBA" id="ARBA00044245"/>
    </source>
</evidence>
<reference evidence="28" key="1">
    <citation type="submission" date="2025-08" db="UniProtKB">
        <authorList>
            <consortium name="Ensembl"/>
        </authorList>
    </citation>
    <scope>IDENTIFICATION</scope>
</reference>
<feature type="domain" description="Calponin-homology (CH)" evidence="25">
    <location>
        <begin position="590"/>
        <end position="696"/>
    </location>
</feature>
<dbReference type="SUPFAM" id="SSF51905">
    <property type="entry name" value="FAD/NAD(P)-binding domain"/>
    <property type="match status" value="1"/>
</dbReference>
<evidence type="ECO:0000256" key="17">
    <source>
        <dbReference type="ARBA" id="ARBA00023136"/>
    </source>
</evidence>
<comment type="catalytic activity">
    <reaction evidence="20">
        <text>NADPH + O2 + H(+) = H2O2 + NADP(+)</text>
        <dbReference type="Rhea" id="RHEA:11260"/>
        <dbReference type="ChEBI" id="CHEBI:15378"/>
        <dbReference type="ChEBI" id="CHEBI:15379"/>
        <dbReference type="ChEBI" id="CHEBI:16240"/>
        <dbReference type="ChEBI" id="CHEBI:57783"/>
        <dbReference type="ChEBI" id="CHEBI:58349"/>
        <dbReference type="EC" id="1.6.3.1"/>
    </reaction>
</comment>
<comment type="catalytic activity">
    <reaction evidence="21">
        <text>L-methionyl-[F-actin] + NADPH + O2 + H(+) = L-methionyl-(R)-S-oxide-[F-actin] + NADP(+) + H2O</text>
        <dbReference type="Rhea" id="RHEA:51308"/>
        <dbReference type="Rhea" id="RHEA-COMP:12953"/>
        <dbReference type="Rhea" id="RHEA-COMP:12956"/>
        <dbReference type="ChEBI" id="CHEBI:15377"/>
        <dbReference type="ChEBI" id="CHEBI:15378"/>
        <dbReference type="ChEBI" id="CHEBI:15379"/>
        <dbReference type="ChEBI" id="CHEBI:16044"/>
        <dbReference type="ChEBI" id="CHEBI:45764"/>
        <dbReference type="ChEBI" id="CHEBI:57783"/>
        <dbReference type="ChEBI" id="CHEBI:58349"/>
        <dbReference type="EC" id="1.14.13.225"/>
    </reaction>
</comment>
<dbReference type="Pfam" id="PF12130">
    <property type="entry name" value="bMERB_dom"/>
    <property type="match status" value="1"/>
</dbReference>
<keyword evidence="8" id="KW-0963">Cytoplasm</keyword>
<keyword evidence="12 22" id="KW-0862">Zinc</keyword>
<feature type="compositionally biased region" description="Low complexity" evidence="24">
    <location>
        <begin position="30"/>
        <end position="55"/>
    </location>
</feature>
<evidence type="ECO:0000256" key="8">
    <source>
        <dbReference type="ARBA" id="ARBA00022490"/>
    </source>
</evidence>
<dbReference type="PANTHER" id="PTHR23167">
    <property type="entry name" value="CALPONIN HOMOLOGY DOMAIN-CONTAINING PROTEIN DDB_G0272472-RELATED"/>
    <property type="match status" value="1"/>
</dbReference>
<dbReference type="SUPFAM" id="SSF47576">
    <property type="entry name" value="Calponin-homology domain, CH-domain"/>
    <property type="match status" value="1"/>
</dbReference>
<evidence type="ECO:0000256" key="11">
    <source>
        <dbReference type="ARBA" id="ARBA00022827"/>
    </source>
</evidence>
<dbReference type="GO" id="GO:0016174">
    <property type="term" value="F:NAD(P)H oxidase H2O2-forming activity"/>
    <property type="evidence" value="ECO:0007669"/>
    <property type="project" value="UniProtKB-EC"/>
</dbReference>
<organism evidence="28 29">
    <name type="scientific">Oncorhynchus kisutch</name>
    <name type="common">Coho salmon</name>
    <name type="synonym">Salmo kisutch</name>
    <dbReference type="NCBI Taxonomy" id="8019"/>
    <lineage>
        <taxon>Eukaryota</taxon>
        <taxon>Metazoa</taxon>
        <taxon>Chordata</taxon>
        <taxon>Craniata</taxon>
        <taxon>Vertebrata</taxon>
        <taxon>Euteleostomi</taxon>
        <taxon>Actinopterygii</taxon>
        <taxon>Neopterygii</taxon>
        <taxon>Teleostei</taxon>
        <taxon>Protacanthopterygii</taxon>
        <taxon>Salmoniformes</taxon>
        <taxon>Salmonidae</taxon>
        <taxon>Salmoninae</taxon>
        <taxon>Oncorhynchus</taxon>
    </lineage>
</organism>
<keyword evidence="9" id="KW-0285">Flavoprotein</keyword>
<protein>
    <recommendedName>
        <fullName evidence="19">Molecule interacting with CasL protein 1</fullName>
        <ecNumber evidence="7">1.14.13.225</ecNumber>
        <ecNumber evidence="6">1.6.3.1</ecNumber>
    </recommendedName>
</protein>
<dbReference type="GO" id="GO:0030496">
    <property type="term" value="C:midbody"/>
    <property type="evidence" value="ECO:0007669"/>
    <property type="project" value="UniProtKB-SubCell"/>
</dbReference>
<dbReference type="Gene3D" id="1.10.418.10">
    <property type="entry name" value="Calponin-like domain"/>
    <property type="match status" value="1"/>
</dbReference>
<keyword evidence="14" id="KW-0560">Oxidoreductase</keyword>
<evidence type="ECO:0000256" key="13">
    <source>
        <dbReference type="ARBA" id="ARBA00022857"/>
    </source>
</evidence>
<dbReference type="PROSITE" id="PS51848">
    <property type="entry name" value="BMERB"/>
    <property type="match status" value="1"/>
</dbReference>
<feature type="region of interest" description="Disordered" evidence="24">
    <location>
        <begin position="864"/>
        <end position="1127"/>
    </location>
</feature>
<sequence length="1376" mass="154759">MTCLSSLSKPRPVRRCSVFSQSFATTYRWTPGTTRASTPSSRRGSTTGRPSPSGSNWTSGPNTKTTSKAKSVPKTRRVFIYLFFLREEEILKKFFEVKCLYKDGGFYISVVDLLWQSTVCPFNTIKVHSSLQSLVSPSSFLPPFLFIFCLSLLSLLSLFSLSSLPSPQCLVLGAGPCGLRTAIELALLGAHVVVLEKRDSFSRNNVLHLWPYTISDLRGLAAKKFYGKFCTGVLDHISIRQLQLILLKVCLLLGVEVQTGVEFKGFVEPSGATGWMAKLFPDNHPAGKFQFDVFISAGGGSFVPYGFKRKELRGKLAIGITCNFLNRHTAAETQVAEISGVARIYNQKFFQDLLTETGIDLENIVYYKDDTHYFVMTAKKKSLLKMGVIKQDFSDADKLLAQVNVDQEALLRYAYDAAQFSTGHCLPDMQFAQNHAGQPDVAMFDFTCMHRAENASLVRERKGKKLLMGLVGDCLVEPFWPLGTGIARGFLAAFDTAWMVRSWGKGRPHMEVLAERESIYQLLSQTTPENTSKKYSAFSIDPATRYQHVNLNSVKAFQVKRLYDVEDHLNPGRPIKKPKGNWSHLRQDSVGAFEVLLKWCQQHTAGYDRVNVKDLNQSWRSGLALCALINTFRPRVIDMSSLEESNAVYNNQLAFNFLERELGILPIMSAREMSFKGQIDKLSMVHYLTQIHDAFNERTPTKEPQSLPLKPSKTLSFRAAVVFLNNLKHNSLQRRKERLASKKDGKGTMGEEKDPLAPLSAPKVNPDPVNLDLEPSLMPGISSNEECYFCCQRVYVLERISTEGKLFHRSCFTCHQCGTTLRLGGYTFNQHTGKFYCELHSEQLEMENGEQCPSVQDTIEDHNEKERGVNGISSEEPSPCPSEDDDEEYSLDLGLPKPMAPQGEEHPSSKQSNPVEEPHVPPNPPIDVYLKKGFKASEVEEEKEGKERVEDPSSYPPTPVPKPRLSCSEIPSPQASPPVPKPRTVLPTPKRDMSPAHVGDKGSLEAAGEKGTPKATPAPDSRAKQSLRKLQLTDKEKNQLVNLSFSLDSDSETPGSSSCSSSTVTAGGPSPPKPPDCQEEEGYWIGGSRPAGHIRELRNRRCFRRKEEPEEGQGQHGRVRSKFSPWNLSSPRPRRDYRFSVLNRHPEVHYHHSVSEDGGADEDDDYDEMDMFGVDGIDLYDDKFQIVPSDPVKAEKLQLMKMRTLARRAKTSEMQRFHKAQSIQRRLEEIEVTYKELEDEGVVLEQVLRGEEDSCGSPGMIDQWVHLVHQKNTLVSEESDLMVASRQLELEDKQSTLEMELRRYELDDSEKSVEQQAEEERVLQDMLEVVDMRNSLVAFLDEKRLPETETDEQQSTSLLEVKRHPTASAGAQVYWA</sequence>
<dbReference type="SUPFAM" id="SSF57716">
    <property type="entry name" value="Glucocorticoid receptor-like (DNA-binding domain)"/>
    <property type="match status" value="2"/>
</dbReference>
<feature type="compositionally biased region" description="Polar residues" evidence="24">
    <location>
        <begin position="56"/>
        <end position="69"/>
    </location>
</feature>
<dbReference type="GO" id="GO:0005737">
    <property type="term" value="C:cytoplasm"/>
    <property type="evidence" value="ECO:0007669"/>
    <property type="project" value="UniProtKB-SubCell"/>
</dbReference>
<dbReference type="Gene3D" id="2.10.110.10">
    <property type="entry name" value="Cysteine Rich Protein"/>
    <property type="match status" value="1"/>
</dbReference>
<keyword evidence="17" id="KW-0472">Membrane</keyword>
<dbReference type="InterPro" id="IPR001715">
    <property type="entry name" value="CH_dom"/>
</dbReference>
<evidence type="ECO:0000256" key="1">
    <source>
        <dbReference type="ARBA" id="ARBA00001974"/>
    </source>
</evidence>
<feature type="compositionally biased region" description="Basic and acidic residues" evidence="24">
    <location>
        <begin position="935"/>
        <end position="951"/>
    </location>
</feature>
<dbReference type="GeneTree" id="ENSGT00940000159117"/>
<reference evidence="28" key="2">
    <citation type="submission" date="2025-09" db="UniProtKB">
        <authorList>
            <consortium name="Ensembl"/>
        </authorList>
    </citation>
    <scope>IDENTIFICATION</scope>
</reference>
<dbReference type="Gene3D" id="3.50.50.60">
    <property type="entry name" value="FAD/NAD(P)-binding domain"/>
    <property type="match status" value="1"/>
</dbReference>
<evidence type="ECO:0000256" key="20">
    <source>
        <dbReference type="ARBA" id="ARBA00048762"/>
    </source>
</evidence>
<dbReference type="PROSITE" id="PS50021">
    <property type="entry name" value="CH"/>
    <property type="match status" value="1"/>
</dbReference>
<evidence type="ECO:0000256" key="9">
    <source>
        <dbReference type="ARBA" id="ARBA00022630"/>
    </source>
</evidence>
<dbReference type="InterPro" id="IPR050540">
    <property type="entry name" value="F-actin_Monoox_Mical"/>
</dbReference>
<evidence type="ECO:0000313" key="28">
    <source>
        <dbReference type="Ensembl" id="ENSOKIP00005086280.1"/>
    </source>
</evidence>
<dbReference type="EC" id="1.14.13.225" evidence="7"/>
<accession>A0A8C7JDZ3</accession>
<dbReference type="SMART" id="SM00033">
    <property type="entry name" value="CH"/>
    <property type="match status" value="1"/>
</dbReference>
<feature type="region of interest" description="Disordered" evidence="24">
    <location>
        <begin position="734"/>
        <end position="765"/>
    </location>
</feature>
<keyword evidence="18" id="KW-0009">Actin-binding</keyword>
<keyword evidence="23" id="KW-0175">Coiled coil</keyword>
<evidence type="ECO:0000259" key="25">
    <source>
        <dbReference type="PROSITE" id="PS50021"/>
    </source>
</evidence>
<feature type="region of interest" description="Disordered" evidence="24">
    <location>
        <begin position="1346"/>
        <end position="1376"/>
    </location>
</feature>
<proteinExistence type="inferred from homology"/>
<dbReference type="SMART" id="SM01203">
    <property type="entry name" value="DUF3585"/>
    <property type="match status" value="1"/>
</dbReference>
<dbReference type="InterPro" id="IPR057494">
    <property type="entry name" value="Rossman_Mical"/>
</dbReference>
<comment type="similarity">
    <text evidence="5">Belongs to the Mical family.</text>
</comment>
<keyword evidence="29" id="KW-1185">Reference proteome</keyword>
<keyword evidence="10 22" id="KW-0479">Metal-binding</keyword>
<evidence type="ECO:0000256" key="23">
    <source>
        <dbReference type="SAM" id="Coils"/>
    </source>
</evidence>
<dbReference type="CDD" id="cd09439">
    <property type="entry name" value="LIM_Mical"/>
    <property type="match status" value="1"/>
</dbReference>
<dbReference type="Ensembl" id="ENSOKIT00005092260.1">
    <property type="protein sequence ID" value="ENSOKIP00005086280.1"/>
    <property type="gene ID" value="ENSOKIG00005037459.1"/>
</dbReference>
<comment type="subcellular location">
    <subcellularLocation>
        <location evidence="4">Cytoplasm</location>
    </subcellularLocation>
    <subcellularLocation>
        <location evidence="3">Membrane</location>
    </subcellularLocation>
    <subcellularLocation>
        <location evidence="2">Midbody</location>
    </subcellularLocation>
</comment>
<dbReference type="PANTHER" id="PTHR23167:SF35">
    <property type="entry name" value="[F-ACTIN]-MONOOXYGENASE MICAL1"/>
    <property type="match status" value="1"/>
</dbReference>
<evidence type="ECO:0000256" key="24">
    <source>
        <dbReference type="SAM" id="MobiDB-lite"/>
    </source>
</evidence>
<keyword evidence="11" id="KW-0274">FAD</keyword>
<gene>
    <name evidence="28" type="primary">LOC109908262</name>
</gene>
<feature type="coiled-coil region" evidence="23">
    <location>
        <begin position="1220"/>
        <end position="1247"/>
    </location>
</feature>
<keyword evidence="16 22" id="KW-0440">LIM domain</keyword>
<dbReference type="InterPro" id="IPR001781">
    <property type="entry name" value="Znf_LIM"/>
</dbReference>
<evidence type="ECO:0000256" key="21">
    <source>
        <dbReference type="ARBA" id="ARBA00049522"/>
    </source>
</evidence>
<dbReference type="Pfam" id="PF00307">
    <property type="entry name" value="CH"/>
    <property type="match status" value="1"/>
</dbReference>
<evidence type="ECO:0000256" key="22">
    <source>
        <dbReference type="PROSITE-ProRule" id="PRU00125"/>
    </source>
</evidence>
<feature type="domain" description="LIM zinc-binding" evidence="26">
    <location>
        <begin position="785"/>
        <end position="847"/>
    </location>
</feature>
<dbReference type="SMART" id="SM00132">
    <property type="entry name" value="LIM"/>
    <property type="match status" value="1"/>
</dbReference>
<evidence type="ECO:0000256" key="14">
    <source>
        <dbReference type="ARBA" id="ARBA00023002"/>
    </source>
</evidence>
<dbReference type="Pfam" id="PF00412">
    <property type="entry name" value="LIM"/>
    <property type="match status" value="1"/>
</dbReference>
<evidence type="ECO:0000256" key="4">
    <source>
        <dbReference type="ARBA" id="ARBA00004496"/>
    </source>
</evidence>
<evidence type="ECO:0000313" key="29">
    <source>
        <dbReference type="Proteomes" id="UP000694557"/>
    </source>
</evidence>
<dbReference type="Proteomes" id="UP000694557">
    <property type="component" value="Unassembled WGS sequence"/>
</dbReference>
<dbReference type="CDD" id="cd22198">
    <property type="entry name" value="CH_MICAL_EHBP-like"/>
    <property type="match status" value="1"/>
</dbReference>
<comment type="cofactor">
    <cofactor evidence="1">
        <name>FAD</name>
        <dbReference type="ChEBI" id="CHEBI:57692"/>
    </cofactor>
</comment>
<feature type="compositionally biased region" description="Low complexity" evidence="24">
    <location>
        <begin position="1046"/>
        <end position="1062"/>
    </location>
</feature>
<dbReference type="EC" id="1.6.3.1" evidence="6"/>
<evidence type="ECO:0000256" key="12">
    <source>
        <dbReference type="ARBA" id="ARBA00022833"/>
    </source>
</evidence>
<evidence type="ECO:0000256" key="18">
    <source>
        <dbReference type="ARBA" id="ARBA00023203"/>
    </source>
</evidence>
<feature type="domain" description="BMERB" evidence="27">
    <location>
        <begin position="1210"/>
        <end position="1356"/>
    </location>
</feature>
<evidence type="ECO:0000256" key="7">
    <source>
        <dbReference type="ARBA" id="ARBA00012709"/>
    </source>
</evidence>
<dbReference type="Pfam" id="PF25413">
    <property type="entry name" value="Rossman_Mical"/>
    <property type="match status" value="1"/>
</dbReference>
<dbReference type="InterPro" id="IPR036188">
    <property type="entry name" value="FAD/NAD-bd_sf"/>
</dbReference>
<feature type="compositionally biased region" description="Basic and acidic residues" evidence="24">
    <location>
        <begin position="989"/>
        <end position="1012"/>
    </location>
</feature>